<accession>A0A8J9YLI9</accession>
<dbReference type="AlphaFoldDB" id="A0A8J9YLI9"/>
<organism evidence="3 4">
    <name type="scientific">Brenthis ino</name>
    <name type="common">lesser marbled fritillary</name>
    <dbReference type="NCBI Taxonomy" id="405034"/>
    <lineage>
        <taxon>Eukaryota</taxon>
        <taxon>Metazoa</taxon>
        <taxon>Ecdysozoa</taxon>
        <taxon>Arthropoda</taxon>
        <taxon>Hexapoda</taxon>
        <taxon>Insecta</taxon>
        <taxon>Pterygota</taxon>
        <taxon>Neoptera</taxon>
        <taxon>Endopterygota</taxon>
        <taxon>Lepidoptera</taxon>
        <taxon>Glossata</taxon>
        <taxon>Ditrysia</taxon>
        <taxon>Papilionoidea</taxon>
        <taxon>Nymphalidae</taxon>
        <taxon>Heliconiinae</taxon>
        <taxon>Argynnini</taxon>
        <taxon>Brenthis</taxon>
    </lineage>
</organism>
<sequence>MSRDSSSEREEEGHEHKIYIDKRILNQDGQSFNNANETAPKFDTVYEINGEIFRDENHNDNGLFFEFEVQLNNWNDTATAVEKMETDDIYLEMSIQENNEGIIINSCIFLTLNQWNTLIVDENYKFCFVCDDVVESLVHIKMVAHMENLQRCRPLKKFDLSITRLIGESYHCAVCNITFNKKNDSNHFDSESHKGKMDHARNRALELTHSDENENSENSNNEVHFDRSRINSFNSILEYKSCEEFDDYDFSNDVDVNNGNNDKSTSYASMAKKPNTTPKYINDIYLEMSIQENNEGIIINSCIFLTLNQWNTLIVDENYTFCFVCDDVVDSLVHIKMVAHMENLQRCRPLKKFDLSITRLIGESYHCAVCNVTFDKNNDNDHFDSESHKDKMDHAWNRALELTHSDENENNEYNNNEVHLYRNRTNSCNSILDYESSEGFYDYEFSSDVDLNNGSNDKSTSYASMAKKPNTTPKYITQVVGGKKYNILFDHWHMVIYPRSNQFYCMTCKIFGHISLRSTHCFEENHIENLNKCNFVEQYNQYLIRQMISDFKFYHCGLCNELILISHVEDHIDTVHDKKYENIDYSAVDKNNKIQHKVKERNINNDYSINRNNDVSINGNNDVSRNRNNDESNKFQKIDMMNHNKMVFFRETFEINNVSPGLYNDIILNQFSCKLRISFVAYNVVLKVGQGYYCGICNLSTNENVMKYHIVSLNHVGKLRNIPFEAYFGSNLIRLINNRPHCTICNTLFDEVSLTLPHVASELHLALLNQALKIPDIPTPVKPKDSINHEKQIDSNQLMNQPKMDTQDNNIKSNEHSESLDDSIQSIENYEHEFLYLNFKNKNSKVTFNSYHSLVAIGDGTRYCFVCSSQIVGCTKQHIESKAHTISMEKCKFLDKFDKHLLRQMFLLYHCCTCNVIFSKKYLNSHLTWPIQEAKTSKKMRKADFNSGIKLLHVQTQKEEIYLKMQESNIEIIGRIDIKPKSNNIEIKKENKIIILDSVVLKLSWDAWQGIVRKKNEIFCCLCDKDLKNFELNSHIYEEWHANALESTFDKQYFPNLIRKVNDTTLNCLICNLVIPNKKHIILEHINGKKHKINYDTIQDNSATVSSYSDCNDNVLYL</sequence>
<dbReference type="EMBL" id="OV170229">
    <property type="protein sequence ID" value="CAH0731100.1"/>
    <property type="molecule type" value="Genomic_DNA"/>
</dbReference>
<evidence type="ECO:0000313" key="4">
    <source>
        <dbReference type="Proteomes" id="UP000838878"/>
    </source>
</evidence>
<dbReference type="Proteomes" id="UP000838878">
    <property type="component" value="Chromosome 9"/>
</dbReference>
<name>A0A8J9YLI9_9NEOP</name>
<feature type="compositionally biased region" description="Low complexity" evidence="1">
    <location>
        <begin position="609"/>
        <end position="623"/>
    </location>
</feature>
<reference evidence="3" key="1">
    <citation type="submission" date="2021-12" db="EMBL/GenBank/DDBJ databases">
        <authorList>
            <person name="Martin H S."/>
        </authorList>
    </citation>
    <scope>NUCLEOTIDE SEQUENCE</scope>
</reference>
<dbReference type="InterPro" id="IPR003604">
    <property type="entry name" value="Matrin/U1-like-C_Znf_C2H2"/>
</dbReference>
<feature type="domain" description="U1-type" evidence="2">
    <location>
        <begin position="737"/>
        <end position="771"/>
    </location>
</feature>
<evidence type="ECO:0000259" key="2">
    <source>
        <dbReference type="SMART" id="SM00451"/>
    </source>
</evidence>
<proteinExistence type="predicted"/>
<feature type="region of interest" description="Disordered" evidence="1">
    <location>
        <begin position="609"/>
        <end position="631"/>
    </location>
</feature>
<feature type="domain" description="U1-type" evidence="2">
    <location>
        <begin position="1063"/>
        <end position="1098"/>
    </location>
</feature>
<feature type="compositionally biased region" description="Polar residues" evidence="1">
    <location>
        <begin position="794"/>
        <end position="812"/>
    </location>
</feature>
<evidence type="ECO:0000313" key="3">
    <source>
        <dbReference type="EMBL" id="CAH0731100.1"/>
    </source>
</evidence>
<feature type="domain" description="U1-type" evidence="2">
    <location>
        <begin position="689"/>
        <end position="722"/>
    </location>
</feature>
<feature type="region of interest" description="Disordered" evidence="1">
    <location>
        <begin position="793"/>
        <end position="818"/>
    </location>
</feature>
<feature type="domain" description="U1-type" evidence="2">
    <location>
        <begin position="167"/>
        <end position="200"/>
    </location>
</feature>
<dbReference type="OrthoDB" id="7469786at2759"/>
<dbReference type="GO" id="GO:0003676">
    <property type="term" value="F:nucleic acid binding"/>
    <property type="evidence" value="ECO:0007669"/>
    <property type="project" value="InterPro"/>
</dbReference>
<feature type="domain" description="U1-type" evidence="2">
    <location>
        <begin position="500"/>
        <end position="533"/>
    </location>
</feature>
<feature type="domain" description="U1-type" evidence="2">
    <location>
        <begin position="1015"/>
        <end position="1048"/>
    </location>
</feature>
<protein>
    <recommendedName>
        <fullName evidence="2">U1-type domain-containing protein</fullName>
    </recommendedName>
</protein>
<feature type="non-terminal residue" evidence="3">
    <location>
        <position position="1118"/>
    </location>
</feature>
<dbReference type="GO" id="GO:0008270">
    <property type="term" value="F:zinc ion binding"/>
    <property type="evidence" value="ECO:0007669"/>
    <property type="project" value="InterPro"/>
</dbReference>
<gene>
    <name evidence="3" type="ORF">BINO364_LOCUS16011</name>
</gene>
<feature type="domain" description="U1-type" evidence="2">
    <location>
        <begin position="362"/>
        <end position="395"/>
    </location>
</feature>
<dbReference type="SMART" id="SM00451">
    <property type="entry name" value="ZnF_U1"/>
    <property type="match status" value="7"/>
</dbReference>
<keyword evidence="4" id="KW-1185">Reference proteome</keyword>
<evidence type="ECO:0000256" key="1">
    <source>
        <dbReference type="SAM" id="MobiDB-lite"/>
    </source>
</evidence>